<dbReference type="PANTHER" id="PTHR30055:SF234">
    <property type="entry name" value="HTH-TYPE TRANSCRIPTIONAL REGULATOR BETI"/>
    <property type="match status" value="1"/>
</dbReference>
<dbReference type="GO" id="GO:0003700">
    <property type="term" value="F:DNA-binding transcription factor activity"/>
    <property type="evidence" value="ECO:0007669"/>
    <property type="project" value="TreeGrafter"/>
</dbReference>
<feature type="domain" description="HTH tetR-type" evidence="5">
    <location>
        <begin position="15"/>
        <end position="75"/>
    </location>
</feature>
<dbReference type="OrthoDB" id="5242485at2"/>
<evidence type="ECO:0000256" key="4">
    <source>
        <dbReference type="PROSITE-ProRule" id="PRU00335"/>
    </source>
</evidence>
<dbReference type="PROSITE" id="PS50977">
    <property type="entry name" value="HTH_TETR_2"/>
    <property type="match status" value="1"/>
</dbReference>
<organism evidence="6 7">
    <name type="scientific">Amycolatopsis echigonensis</name>
    <dbReference type="NCBI Taxonomy" id="2576905"/>
    <lineage>
        <taxon>Bacteria</taxon>
        <taxon>Bacillati</taxon>
        <taxon>Actinomycetota</taxon>
        <taxon>Actinomycetes</taxon>
        <taxon>Pseudonocardiales</taxon>
        <taxon>Pseudonocardiaceae</taxon>
        <taxon>Amycolatopsis</taxon>
    </lineage>
</organism>
<dbReference type="AlphaFoldDB" id="A0A2N3X1U3"/>
<dbReference type="GO" id="GO:0000976">
    <property type="term" value="F:transcription cis-regulatory region binding"/>
    <property type="evidence" value="ECO:0007669"/>
    <property type="project" value="TreeGrafter"/>
</dbReference>
<evidence type="ECO:0000256" key="2">
    <source>
        <dbReference type="ARBA" id="ARBA00023125"/>
    </source>
</evidence>
<dbReference type="InterPro" id="IPR050109">
    <property type="entry name" value="HTH-type_TetR-like_transc_reg"/>
</dbReference>
<reference evidence="6 7" key="1">
    <citation type="submission" date="2017-12" db="EMBL/GenBank/DDBJ databases">
        <title>Sequencing the genomes of 1000 Actinobacteria strains.</title>
        <authorList>
            <person name="Klenk H.-P."/>
        </authorList>
    </citation>
    <scope>NUCLEOTIDE SEQUENCE [LARGE SCALE GENOMIC DNA]</scope>
    <source>
        <strain evidence="6 7">DSM 45165</strain>
    </source>
</reference>
<dbReference type="Proteomes" id="UP000233750">
    <property type="component" value="Unassembled WGS sequence"/>
</dbReference>
<dbReference type="Pfam" id="PF00440">
    <property type="entry name" value="TetR_N"/>
    <property type="match status" value="1"/>
</dbReference>
<proteinExistence type="predicted"/>
<protein>
    <submittedName>
        <fullName evidence="6">TetR family transcriptional regulator</fullName>
    </submittedName>
</protein>
<accession>A0A2N3X1U3</accession>
<evidence type="ECO:0000256" key="1">
    <source>
        <dbReference type="ARBA" id="ARBA00023015"/>
    </source>
</evidence>
<feature type="DNA-binding region" description="H-T-H motif" evidence="4">
    <location>
        <begin position="38"/>
        <end position="57"/>
    </location>
</feature>
<dbReference type="PANTHER" id="PTHR30055">
    <property type="entry name" value="HTH-TYPE TRANSCRIPTIONAL REGULATOR RUTR"/>
    <property type="match status" value="1"/>
</dbReference>
<dbReference type="RefSeq" id="WP_101433803.1">
    <property type="nucleotide sequence ID" value="NZ_PJMY01000001.1"/>
</dbReference>
<keyword evidence="7" id="KW-1185">Reference proteome</keyword>
<evidence type="ECO:0000313" key="7">
    <source>
        <dbReference type="Proteomes" id="UP000233750"/>
    </source>
</evidence>
<keyword evidence="3" id="KW-0804">Transcription</keyword>
<dbReference type="InterPro" id="IPR009057">
    <property type="entry name" value="Homeodomain-like_sf"/>
</dbReference>
<dbReference type="EMBL" id="PJMY01000001">
    <property type="protein sequence ID" value="PKW00091.1"/>
    <property type="molecule type" value="Genomic_DNA"/>
</dbReference>
<comment type="caution">
    <text evidence="6">The sequence shown here is derived from an EMBL/GenBank/DDBJ whole genome shotgun (WGS) entry which is preliminary data.</text>
</comment>
<name>A0A2N3X1U3_9PSEU</name>
<dbReference type="InterPro" id="IPR001647">
    <property type="entry name" value="HTH_TetR"/>
</dbReference>
<dbReference type="SUPFAM" id="SSF48498">
    <property type="entry name" value="Tetracyclin repressor-like, C-terminal domain"/>
    <property type="match status" value="1"/>
</dbReference>
<gene>
    <name evidence="6" type="ORF">ATK30_0165</name>
</gene>
<keyword evidence="1" id="KW-0805">Transcription regulation</keyword>
<dbReference type="Gene3D" id="1.10.357.10">
    <property type="entry name" value="Tetracycline Repressor, domain 2"/>
    <property type="match status" value="1"/>
</dbReference>
<dbReference type="InterPro" id="IPR036271">
    <property type="entry name" value="Tet_transcr_reg_TetR-rel_C_sf"/>
</dbReference>
<evidence type="ECO:0000313" key="6">
    <source>
        <dbReference type="EMBL" id="PKW00091.1"/>
    </source>
</evidence>
<evidence type="ECO:0000256" key="3">
    <source>
        <dbReference type="ARBA" id="ARBA00023163"/>
    </source>
</evidence>
<sequence length="207" mass="23184">MPRRYSMHTRRRASEQARTRIFDATLDALVASGGQPVTMQEIADRADMAPRTLYNHFSSRDTLLTAAFTHHTAQTRGAIEALGLPDAPPEHQLQHIVEAYYTRYAQMGPRLTVLLAQRDAPELDEQIRAIRRWRRTLLTNVIERARRDGKLAISAPAALALTYTLTSHAGWQTLLDTLDGDTAAAARTATETLTSALFHHKPNTPRH</sequence>
<dbReference type="SUPFAM" id="SSF46689">
    <property type="entry name" value="Homeodomain-like"/>
    <property type="match status" value="1"/>
</dbReference>
<evidence type="ECO:0000259" key="5">
    <source>
        <dbReference type="PROSITE" id="PS50977"/>
    </source>
</evidence>
<keyword evidence="2 4" id="KW-0238">DNA-binding</keyword>